<organism evidence="1 2">
    <name type="scientific">Lasiosphaeris hirsuta</name>
    <dbReference type="NCBI Taxonomy" id="260670"/>
    <lineage>
        <taxon>Eukaryota</taxon>
        <taxon>Fungi</taxon>
        <taxon>Dikarya</taxon>
        <taxon>Ascomycota</taxon>
        <taxon>Pezizomycotina</taxon>
        <taxon>Sordariomycetes</taxon>
        <taxon>Sordariomycetidae</taxon>
        <taxon>Sordariales</taxon>
        <taxon>Lasiosphaeriaceae</taxon>
        <taxon>Lasiosphaeris</taxon>
    </lineage>
</organism>
<proteinExistence type="predicted"/>
<dbReference type="EMBL" id="JAUKUA010000002">
    <property type="protein sequence ID" value="KAK0725600.1"/>
    <property type="molecule type" value="Genomic_DNA"/>
</dbReference>
<evidence type="ECO:0000313" key="2">
    <source>
        <dbReference type="Proteomes" id="UP001172102"/>
    </source>
</evidence>
<protein>
    <submittedName>
        <fullName evidence="1">Uncharacterized protein</fullName>
    </submittedName>
</protein>
<reference evidence="1" key="1">
    <citation type="submission" date="2023-06" db="EMBL/GenBank/DDBJ databases">
        <title>Genome-scale phylogeny and comparative genomics of the fungal order Sordariales.</title>
        <authorList>
            <consortium name="Lawrence Berkeley National Laboratory"/>
            <person name="Hensen N."/>
            <person name="Bonometti L."/>
            <person name="Westerberg I."/>
            <person name="Brannstrom I.O."/>
            <person name="Guillou S."/>
            <person name="Cros-Aarteil S."/>
            <person name="Calhoun S."/>
            <person name="Haridas S."/>
            <person name="Kuo A."/>
            <person name="Mondo S."/>
            <person name="Pangilinan J."/>
            <person name="Riley R."/>
            <person name="Labutti K."/>
            <person name="Andreopoulos B."/>
            <person name="Lipzen A."/>
            <person name="Chen C."/>
            <person name="Yanf M."/>
            <person name="Daum C."/>
            <person name="Ng V."/>
            <person name="Clum A."/>
            <person name="Steindorff A."/>
            <person name="Ohm R."/>
            <person name="Martin F."/>
            <person name="Silar P."/>
            <person name="Natvig D."/>
            <person name="Lalanne C."/>
            <person name="Gautier V."/>
            <person name="Ament-Velasquez S.L."/>
            <person name="Kruys A."/>
            <person name="Hutchinson M.I."/>
            <person name="Powell A.J."/>
            <person name="Barry K."/>
            <person name="Miller A.N."/>
            <person name="Grigoriev I.V."/>
            <person name="Debuchy R."/>
            <person name="Gladieux P."/>
            <person name="Thoren M.H."/>
            <person name="Johannesson H."/>
        </authorList>
    </citation>
    <scope>NUCLEOTIDE SEQUENCE</scope>
    <source>
        <strain evidence="1">SMH4607-1</strain>
    </source>
</reference>
<dbReference type="Proteomes" id="UP001172102">
    <property type="component" value="Unassembled WGS sequence"/>
</dbReference>
<evidence type="ECO:0000313" key="1">
    <source>
        <dbReference type="EMBL" id="KAK0725600.1"/>
    </source>
</evidence>
<sequence length="145" mass="15493">MASFLKALIFSRILGQYSPVLAGRGTSRPLFSGAYAKMYYMKPWLVYLAVNGVACQAQGDSPPSLLIARLCQKHCTLECCGLQLLDCIACLLVLASARTSFFIDYSVGFCGQDRAMGNGDGFCGVAGQDFPGLQQLSRCGPKGTS</sequence>
<gene>
    <name evidence="1" type="ORF">B0H67DRAFT_136148</name>
</gene>
<comment type="caution">
    <text evidence="1">The sequence shown here is derived from an EMBL/GenBank/DDBJ whole genome shotgun (WGS) entry which is preliminary data.</text>
</comment>
<dbReference type="AlphaFoldDB" id="A0AA40E3E1"/>
<accession>A0AA40E3E1</accession>
<name>A0AA40E3E1_9PEZI</name>
<keyword evidence="2" id="KW-1185">Reference proteome</keyword>